<protein>
    <submittedName>
        <fullName evidence="1">Uncharacterized protein</fullName>
    </submittedName>
</protein>
<evidence type="ECO:0000313" key="1">
    <source>
        <dbReference type="EMBL" id="PIY69419.1"/>
    </source>
</evidence>
<accession>A0A2M7QDW8</accession>
<dbReference type="EMBL" id="PFLF01000021">
    <property type="protein sequence ID" value="PIY69419.1"/>
    <property type="molecule type" value="Genomic_DNA"/>
</dbReference>
<sequence length="777" mass="88149">MSKGETVHTHAQAILKEHNFKRIDRLGGVEQQTAIHEFVLGKQRIVDVSGIIDLVSVGLSASIEGKSYGNELLDEASKYLHTPGEVIAKSIVPLEEEKKDGPSTQLGRLHKKIDKLNELTEMLSPRRKDELFAKDRYDLLRFVAQNEKMCGELKTDNEARWSFFPVNAYNSQNKKSGLDSKQLVLEMMLQSTKGSTQEQLIDQIGHMPRNIIRTLQKTDLWDKKYGEYTKVSVSDIINEKDHLRRLELFERFLGSAPKGDAFWHFIINDGLLGQFALVDEDGITLTPEVNSILGLQHSIAWWLLFTKEEYPDTTESNFKFLQTIEAHGISVRSLFTRLVSSFYFFELLSPGETSGIMSDENMAAFCADKGFYTPAVLIDEVVDWYLKKNGQMMVKRLTGTGSEQTDNMIRAWFLEQSRTPYANEHTLESSEALCFTMGESLWNTLFSEANMPDTVDVGDQVLQSVERDNLWPDGEGVDRTVTFEPGDFPYMVGLEGVRFALNPEHPEVLAVSINLRNPHRMSVLAYVLRAGPKLQIKLSIDESTSPELAAFLRLFVAVELHDNLREISMGSQTKIQIIRPPQEGESNKVILIKEMLGAQQWDDKPDNTNIFSKQVIGKLNRRAYVLDHEFTPRTVKPYARRLTGAPDYENAIREHLAFVGSHDLANLNVSEAAELSILMAALKKASESTHHISPRKEELIPSLALDVQEKMILIDDPLTGNPRYLSTWVMDHSSPRPDADAIGNLMIYNQRYIVDSNRPKNELYNPLKVRLSEEMKE</sequence>
<reference evidence="2" key="1">
    <citation type="submission" date="2017-09" db="EMBL/GenBank/DDBJ databases">
        <title>Depth-based differentiation of microbial function through sediment-hosted aquifers and enrichment of novel symbionts in the deep terrestrial subsurface.</title>
        <authorList>
            <person name="Probst A.J."/>
            <person name="Ladd B."/>
            <person name="Jarett J.K."/>
            <person name="Geller-Mcgrath D.E."/>
            <person name="Sieber C.M.K."/>
            <person name="Emerson J.B."/>
            <person name="Anantharaman K."/>
            <person name="Thomas B.C."/>
            <person name="Malmstrom R."/>
            <person name="Stieglmeier M."/>
            <person name="Klingl A."/>
            <person name="Woyke T."/>
            <person name="Ryan C.M."/>
            <person name="Banfield J.F."/>
        </authorList>
    </citation>
    <scope>NUCLEOTIDE SEQUENCE [LARGE SCALE GENOMIC DNA]</scope>
</reference>
<evidence type="ECO:0000313" key="2">
    <source>
        <dbReference type="Proteomes" id="UP000230108"/>
    </source>
</evidence>
<organism evidence="1 2">
    <name type="scientific">Candidatus Roizmanbacteria bacterium CG_4_10_14_0_8_um_filter_39_9</name>
    <dbReference type="NCBI Taxonomy" id="1974829"/>
    <lineage>
        <taxon>Bacteria</taxon>
        <taxon>Candidatus Roizmaniibacteriota</taxon>
    </lineage>
</organism>
<dbReference type="AlphaFoldDB" id="A0A2M7QDW8"/>
<name>A0A2M7QDW8_9BACT</name>
<gene>
    <name evidence="1" type="ORF">COY90_00755</name>
</gene>
<comment type="caution">
    <text evidence="1">The sequence shown here is derived from an EMBL/GenBank/DDBJ whole genome shotgun (WGS) entry which is preliminary data.</text>
</comment>
<proteinExistence type="predicted"/>
<dbReference type="Proteomes" id="UP000230108">
    <property type="component" value="Unassembled WGS sequence"/>
</dbReference>